<sequence>MFQNLLKAVFVSGLALYCAADDVNSKCEVTGFKISFGKIKECCLNNMGGSDFKGKYLICTLPTGKEGYFRRCVKRLGYATTIDCEY</sequence>
<comment type="caution">
    <text evidence="2">The sequence shown here is derived from an EMBL/GenBank/DDBJ whole genome shotgun (WGS) entry which is preliminary data.</text>
</comment>
<keyword evidence="3" id="KW-1185">Reference proteome</keyword>
<dbReference type="AlphaFoldDB" id="A0A1Y1X4U7"/>
<feature type="chain" id="PRO_5012960115" description="Extracellular membrane protein CFEM domain-containing protein" evidence="1">
    <location>
        <begin position="21"/>
        <end position="86"/>
    </location>
</feature>
<dbReference type="InParanoid" id="A0A1Y1X4U7"/>
<dbReference type="EMBL" id="MCFE01000727">
    <property type="protein sequence ID" value="ORX80803.1"/>
    <property type="molecule type" value="Genomic_DNA"/>
</dbReference>
<protein>
    <recommendedName>
        <fullName evidence="4">Extracellular membrane protein CFEM domain-containing protein</fullName>
    </recommendedName>
</protein>
<evidence type="ECO:0000313" key="3">
    <source>
        <dbReference type="Proteomes" id="UP000193498"/>
    </source>
</evidence>
<dbReference type="Proteomes" id="UP000193498">
    <property type="component" value="Unassembled WGS sequence"/>
</dbReference>
<evidence type="ECO:0000256" key="1">
    <source>
        <dbReference type="SAM" id="SignalP"/>
    </source>
</evidence>
<organism evidence="2 3">
    <name type="scientific">Basidiobolus meristosporus CBS 931.73</name>
    <dbReference type="NCBI Taxonomy" id="1314790"/>
    <lineage>
        <taxon>Eukaryota</taxon>
        <taxon>Fungi</taxon>
        <taxon>Fungi incertae sedis</taxon>
        <taxon>Zoopagomycota</taxon>
        <taxon>Entomophthoromycotina</taxon>
        <taxon>Basidiobolomycetes</taxon>
        <taxon>Basidiobolales</taxon>
        <taxon>Basidiobolaceae</taxon>
        <taxon>Basidiobolus</taxon>
    </lineage>
</organism>
<accession>A0A1Y1X4U7</accession>
<evidence type="ECO:0000313" key="2">
    <source>
        <dbReference type="EMBL" id="ORX80803.1"/>
    </source>
</evidence>
<reference evidence="2 3" key="1">
    <citation type="submission" date="2016-07" db="EMBL/GenBank/DDBJ databases">
        <title>Pervasive Adenine N6-methylation of Active Genes in Fungi.</title>
        <authorList>
            <consortium name="DOE Joint Genome Institute"/>
            <person name="Mondo S.J."/>
            <person name="Dannebaum R.O."/>
            <person name="Kuo R.C."/>
            <person name="Labutti K."/>
            <person name="Haridas S."/>
            <person name="Kuo A."/>
            <person name="Salamov A."/>
            <person name="Ahrendt S.R."/>
            <person name="Lipzen A."/>
            <person name="Sullivan W."/>
            <person name="Andreopoulos W.B."/>
            <person name="Clum A."/>
            <person name="Lindquist E."/>
            <person name="Daum C."/>
            <person name="Ramamoorthy G.K."/>
            <person name="Gryganskyi A."/>
            <person name="Culley D."/>
            <person name="Magnuson J.K."/>
            <person name="James T.Y."/>
            <person name="O'Malley M.A."/>
            <person name="Stajich J.E."/>
            <person name="Spatafora J.W."/>
            <person name="Visel A."/>
            <person name="Grigoriev I.V."/>
        </authorList>
    </citation>
    <scope>NUCLEOTIDE SEQUENCE [LARGE SCALE GENOMIC DNA]</scope>
    <source>
        <strain evidence="2 3">CBS 931.73</strain>
    </source>
</reference>
<gene>
    <name evidence="2" type="ORF">K493DRAFT_320813</name>
</gene>
<feature type="signal peptide" evidence="1">
    <location>
        <begin position="1"/>
        <end position="20"/>
    </location>
</feature>
<dbReference type="OrthoDB" id="2400172at2759"/>
<evidence type="ECO:0008006" key="4">
    <source>
        <dbReference type="Google" id="ProtNLM"/>
    </source>
</evidence>
<keyword evidence="1" id="KW-0732">Signal</keyword>
<proteinExistence type="predicted"/>
<name>A0A1Y1X4U7_9FUNG</name>